<dbReference type="GO" id="GO:0016887">
    <property type="term" value="F:ATP hydrolysis activity"/>
    <property type="evidence" value="ECO:0007669"/>
    <property type="project" value="RHEA"/>
</dbReference>
<keyword evidence="9 20" id="KW-0227">DNA damage</keyword>
<feature type="region of interest" description="Disordered" evidence="21">
    <location>
        <begin position="1655"/>
        <end position="1689"/>
    </location>
</feature>
<dbReference type="Pfam" id="PF13086">
    <property type="entry name" value="AAA_11"/>
    <property type="match status" value="2"/>
</dbReference>
<comment type="function">
    <text evidence="20">Key enzyme involved in DNA replication and DNA repair. Involved in Okazaki fragments processing by cleaving long flaps that escape FEN1: flaps that are longer than 27 nucleotides are coated by replication protein A complex (RPA), leading to recruit DNA2 which cleaves the flap until it is too short to bind RPA and becomes a substrate for FEN1. Also involved in 5'-end resection of DNA during double-strand break (DSB) repair by mediating the cleavage of 5'-ssDNA.</text>
</comment>
<reference evidence="26" key="2">
    <citation type="submission" date="2013-04" db="EMBL/GenBank/DDBJ databases">
        <title>Genomic mechanisms accounting for the adaptation to parasitism in nematode-trapping fungi.</title>
        <authorList>
            <person name="Ahren D.G."/>
        </authorList>
    </citation>
    <scope>NUCLEOTIDE SEQUENCE [LARGE SCALE GENOMIC DNA]</scope>
    <source>
        <strain evidence="26">CBS 200.50</strain>
    </source>
</reference>
<feature type="compositionally biased region" description="Basic residues" evidence="21">
    <location>
        <begin position="207"/>
        <end position="221"/>
    </location>
</feature>
<dbReference type="GO" id="GO:0051539">
    <property type="term" value="F:4 iron, 4 sulfur cluster binding"/>
    <property type="evidence" value="ECO:0007669"/>
    <property type="project" value="UniProtKB-UniRule"/>
</dbReference>
<dbReference type="InterPro" id="IPR047187">
    <property type="entry name" value="SF1_C_Upf1"/>
</dbReference>
<evidence type="ECO:0000256" key="17">
    <source>
        <dbReference type="ARBA" id="ARBA00023242"/>
    </source>
</evidence>
<dbReference type="Gene3D" id="3.90.320.10">
    <property type="match status" value="1"/>
</dbReference>
<comment type="similarity">
    <text evidence="2 20">Belongs to the DNA2/NAM7 helicase family.</text>
</comment>
<feature type="domain" description="DNA2/NAM7 helicase helicase" evidence="23">
    <location>
        <begin position="1274"/>
        <end position="1343"/>
    </location>
</feature>
<feature type="compositionally biased region" description="Polar residues" evidence="21">
    <location>
        <begin position="165"/>
        <end position="181"/>
    </location>
</feature>
<dbReference type="eggNOG" id="KOG1805">
    <property type="taxonomic scope" value="Eukaryota"/>
</dbReference>
<comment type="catalytic activity">
    <reaction evidence="19 20">
        <text>ATP + H2O = ADP + phosphate + H(+)</text>
        <dbReference type="Rhea" id="RHEA:13065"/>
        <dbReference type="ChEBI" id="CHEBI:15377"/>
        <dbReference type="ChEBI" id="CHEBI:15378"/>
        <dbReference type="ChEBI" id="CHEBI:30616"/>
        <dbReference type="ChEBI" id="CHEBI:43474"/>
        <dbReference type="ChEBI" id="CHEBI:456216"/>
        <dbReference type="EC" id="3.6.4.12"/>
    </reaction>
</comment>
<evidence type="ECO:0000256" key="16">
    <source>
        <dbReference type="ARBA" id="ARBA00023204"/>
    </source>
</evidence>
<dbReference type="InterPro" id="IPR045055">
    <property type="entry name" value="DNA2/NAM7-like"/>
</dbReference>
<keyword evidence="3 20" id="KW-0004">4Fe-4S</keyword>
<keyword evidence="18 20" id="KW-0511">Multifunctional enzyme</keyword>
<keyword evidence="17 20" id="KW-0539">Nucleus</keyword>
<dbReference type="GO" id="GO:0017108">
    <property type="term" value="F:5'-flap endonuclease activity"/>
    <property type="evidence" value="ECO:0007669"/>
    <property type="project" value="UniProtKB-UniRule"/>
</dbReference>
<keyword evidence="5 20" id="KW-0540">Nuclease</keyword>
<dbReference type="EC" id="3.1.-.-" evidence="20"/>
<keyword evidence="16 20" id="KW-0234">DNA repair</keyword>
<dbReference type="InterPro" id="IPR014808">
    <property type="entry name" value="DNA_replication_fac_Dna2_N"/>
</dbReference>
<feature type="domain" description="DNA2/NAM7 helicase-like C-terminal" evidence="24">
    <location>
        <begin position="1351"/>
        <end position="1572"/>
    </location>
</feature>
<dbReference type="GO" id="GO:0003677">
    <property type="term" value="F:DNA binding"/>
    <property type="evidence" value="ECO:0007669"/>
    <property type="project" value="UniProtKB-UniRule"/>
</dbReference>
<dbReference type="GO" id="GO:0005737">
    <property type="term" value="C:cytoplasm"/>
    <property type="evidence" value="ECO:0007669"/>
    <property type="project" value="TreeGrafter"/>
</dbReference>
<evidence type="ECO:0000313" key="25">
    <source>
        <dbReference type="EMBL" id="EPS40726.1"/>
    </source>
</evidence>
<evidence type="ECO:0000256" key="15">
    <source>
        <dbReference type="ARBA" id="ARBA00023125"/>
    </source>
</evidence>
<feature type="domain" description="DNA2/NAM7 helicase helicase" evidence="23">
    <location>
        <begin position="1175"/>
        <end position="1263"/>
    </location>
</feature>
<dbReference type="InterPro" id="IPR041677">
    <property type="entry name" value="DNA2/NAM7_AAA_11"/>
</dbReference>
<dbReference type="OMA" id="WEADIAK"/>
<evidence type="ECO:0000256" key="19">
    <source>
        <dbReference type="ARBA" id="ARBA00047995"/>
    </source>
</evidence>
<accession>S8AHV7</accession>
<keyword evidence="12 20" id="KW-0067">ATP-binding</keyword>
<dbReference type="Gene3D" id="3.40.50.300">
    <property type="entry name" value="P-loop containing nucleotide triphosphate hydrolases"/>
    <property type="match status" value="2"/>
</dbReference>
<dbReference type="Pfam" id="PF08696">
    <property type="entry name" value="Dna2"/>
    <property type="match status" value="1"/>
</dbReference>
<feature type="compositionally biased region" description="Basic and acidic residues" evidence="21">
    <location>
        <begin position="1655"/>
        <end position="1667"/>
    </location>
</feature>
<evidence type="ECO:0000256" key="2">
    <source>
        <dbReference type="ARBA" id="ARBA00007913"/>
    </source>
</evidence>
<evidence type="ECO:0000256" key="8">
    <source>
        <dbReference type="ARBA" id="ARBA00022759"/>
    </source>
</evidence>
<name>S8AHV7_DACHA</name>
<keyword evidence="10 20" id="KW-0378">Hydrolase</keyword>
<dbReference type="InterPro" id="IPR027417">
    <property type="entry name" value="P-loop_NTPase"/>
</dbReference>
<evidence type="ECO:0000256" key="20">
    <source>
        <dbReference type="RuleBase" id="RU367041"/>
    </source>
</evidence>
<evidence type="ECO:0000256" key="9">
    <source>
        <dbReference type="ARBA" id="ARBA00022763"/>
    </source>
</evidence>
<proteinExistence type="inferred from homology"/>
<organism evidence="25 26">
    <name type="scientific">Dactylellina haptotyla (strain CBS 200.50)</name>
    <name type="common">Nematode-trapping fungus</name>
    <name type="synonym">Monacrosporium haptotylum</name>
    <dbReference type="NCBI Taxonomy" id="1284197"/>
    <lineage>
        <taxon>Eukaryota</taxon>
        <taxon>Fungi</taxon>
        <taxon>Dikarya</taxon>
        <taxon>Ascomycota</taxon>
        <taxon>Pezizomycotina</taxon>
        <taxon>Orbiliomycetes</taxon>
        <taxon>Orbiliales</taxon>
        <taxon>Orbiliaceae</taxon>
        <taxon>Dactylellina</taxon>
    </lineage>
</organism>
<feature type="compositionally biased region" description="Polar residues" evidence="21">
    <location>
        <begin position="44"/>
        <end position="55"/>
    </location>
</feature>
<dbReference type="OrthoDB" id="6513042at2759"/>
<evidence type="ECO:0000256" key="13">
    <source>
        <dbReference type="ARBA" id="ARBA00023004"/>
    </source>
</evidence>
<dbReference type="PANTHER" id="PTHR10887">
    <property type="entry name" value="DNA2/NAM7 HELICASE FAMILY"/>
    <property type="match status" value="1"/>
</dbReference>
<gene>
    <name evidence="25" type="ORF">H072_5379</name>
</gene>
<reference evidence="25 26" key="1">
    <citation type="journal article" date="2013" name="PLoS Genet.">
        <title>Genomic mechanisms accounting for the adaptation to parasitism in nematode-trapping fungi.</title>
        <authorList>
            <person name="Meerupati T."/>
            <person name="Andersson K.M."/>
            <person name="Friman E."/>
            <person name="Kumar D."/>
            <person name="Tunlid A."/>
            <person name="Ahren D."/>
        </authorList>
    </citation>
    <scope>NUCLEOTIDE SEQUENCE [LARGE SCALE GENOMIC DNA]</scope>
    <source>
        <strain evidence="25 26">CBS 200.50</strain>
    </source>
</reference>
<keyword evidence="26" id="KW-1185">Reference proteome</keyword>
<feature type="compositionally biased region" description="Polar residues" evidence="21">
    <location>
        <begin position="118"/>
        <end position="129"/>
    </location>
</feature>
<evidence type="ECO:0000256" key="11">
    <source>
        <dbReference type="ARBA" id="ARBA00022806"/>
    </source>
</evidence>
<feature type="compositionally biased region" description="Polar residues" evidence="21">
    <location>
        <begin position="190"/>
        <end position="201"/>
    </location>
</feature>
<dbReference type="GO" id="GO:0033567">
    <property type="term" value="P:DNA replication, Okazaki fragment processing"/>
    <property type="evidence" value="ECO:0007669"/>
    <property type="project" value="UniProtKB-UniRule"/>
</dbReference>
<dbReference type="InterPro" id="IPR011604">
    <property type="entry name" value="PDDEXK-like_dom_sf"/>
</dbReference>
<sequence length="1697" mass="187674">MSKRTTSFLDQDHSAAPRPENRLGFRRYNTNNGVPKPLAGQPLKKTNSEPVSVSAKTKEKLGSFAHKSAAPVRKQSVEVKHISKAAEPQDDISKLPAAPIDSSPPVFRKENLKPDPKTSLQGDQSTVTKANKAGSKTAPDSNLSISRGTNDIPSTPQHRYALNDLLTQANMTPSVTISNEETSPEDRVSWKNSPKKSQGQPDGTPLRRGKGRAAMHKKRARSSSPVDSPRASKRVGTQLAFDISSSALKTPMANPFEDAWTRRLQEHPSAGVSTVKGESIFDGSSPRAPTDIGDSPSALRRSFSAPAKRLKLGEPRTGEAANPEGKNPLSTLKLARRGGLPGRNPTNDRVSSLLAKLKDTKVTALQKSETAPPALYSSPNSLSGRFDDATSSIQVQVTPPVVETGPWGRETSAAPSRRSNSVKPSSDSNKVTKGVSLAVAPCQEPKSDDYGLDDDDDEEMFELVESTSRSVQPRCDATQGENNEVVSEAQDEEMDDYGLDDLDDDDDAWEADIAKAVGSSGTSKPPSKNKFKTPVKASPEVSLPKQHKPTVASPSSDDYGSDFDPDEVVKDAKSRVIQRFVVLDVFEDDYISSSGDTKPEKALRVEDERTRTERRVLLRQSWMDCDVREGDVVNVIGAFDDETCIIDNTQNMLILHPDILLSATAVADSFDCIRLATLKERVKAISDASEWSVYGNILHELFQAALSANDFSSAFLEKEINRILSAQMQNLYAVRVTPGTAMDHLRTKLPPLQEWAKSFVSARPQHDAIAKGHRAPDSNLAIRKVLDVEEHIWSPKFGLKGNMDVTVEIEIQDLKGSRTLTAPLELKTGRNTKNMTHRAQTMLYTLLMSDRYDIESLCGILYYTETSETLRIPNLTDELRGLMIGRNHLARFIYSKLDLPPMLQDKRTCGRCYAKTSCFVYHRTMENGTVESSGVGDIFAKETAHLNQTHADFFSKWEILLSKEEKDMEKFRKELWVMTSEQREAAGRCFSDLSMIPESAPTSNDVASKINRFNYRFVKREPPSSFSFLESQIGVGEPIVISDEEGHFALAKGYVTKVSSKWIMVAVDRRLHNSRVRQPGFHETKNQIFSAIMEILEDGTTRYGAPVSSQEAQTSYRLDKDEFSNGMALIRNNLVELVKANGNPRLRELIVELAPPVYNVTSTAYPLPSASQGKINVDQKNAIEKVMSAQDYALVLGMPGTGKTTTIAHIIRALVHQGKSVLLTSYTHTAVDNILLKIKDDPIKVLRLGVGSKIHPEVQKFAVLANAPKKSFEEIQDALHSPQVVATTCLSINHIVFTERVFDYCIVDEASQITLPVCVGPIRMAKKFVLVGDHFQLPPLVRSQEAKAGGLDVSLFKLLSDSHPDSVVNLEHQYRMCEEIMTLSNYLIYEGRLKCGTERIAHSSLAIPDIGALDNFHKASSTPLAKTVCGDAGAPCWIRDLLQEDVKARFLDTDLVSAPEERKGDRIYNPTEAELTRQLVEGFLHCGVDANEIGVVSVYRSQIKAIQHLLHHHQSVEMHTADKFQGRDKDCIIISLVRSNDKENVGELLKDWRRINVAFTRAKTKLLIIGSKSTLKTNDLLGKFVDMMEERKWVYTLPSQAHLLHNVPIPVTQVTQRSPGKGNAAVLSQRQRMLLAYNSENKPKVQKSLLDMLGKKGEDSKGEKESTTEGPRQGTVGQRSLLGSRPVLRDIMNEING</sequence>
<dbReference type="GO" id="GO:0005634">
    <property type="term" value="C:nucleus"/>
    <property type="evidence" value="ECO:0007669"/>
    <property type="project" value="UniProtKB-SubCell"/>
</dbReference>
<dbReference type="InterPro" id="IPR041679">
    <property type="entry name" value="DNA2/NAM7-like_C"/>
</dbReference>
<dbReference type="GO" id="GO:0006281">
    <property type="term" value="P:DNA repair"/>
    <property type="evidence" value="ECO:0007669"/>
    <property type="project" value="UniProtKB-KW"/>
</dbReference>
<evidence type="ECO:0000256" key="5">
    <source>
        <dbReference type="ARBA" id="ARBA00022722"/>
    </source>
</evidence>
<keyword evidence="13 20" id="KW-0408">Iron</keyword>
<evidence type="ECO:0000256" key="3">
    <source>
        <dbReference type="ARBA" id="ARBA00022485"/>
    </source>
</evidence>
<feature type="compositionally biased region" description="Polar residues" evidence="21">
    <location>
        <begin position="377"/>
        <end position="397"/>
    </location>
</feature>
<feature type="compositionally biased region" description="Acidic residues" evidence="21">
    <location>
        <begin position="489"/>
        <end position="510"/>
    </location>
</feature>
<keyword evidence="6 20" id="KW-0479">Metal-binding</keyword>
<dbReference type="EC" id="3.6.4.12" evidence="20"/>
<keyword evidence="7 20" id="KW-0547">Nucleotide-binding</keyword>
<evidence type="ECO:0000256" key="14">
    <source>
        <dbReference type="ARBA" id="ARBA00023014"/>
    </source>
</evidence>
<evidence type="ECO:0000259" key="22">
    <source>
        <dbReference type="Pfam" id="PF08696"/>
    </source>
</evidence>
<evidence type="ECO:0000256" key="12">
    <source>
        <dbReference type="ARBA" id="ARBA00022840"/>
    </source>
</evidence>
<protein>
    <recommendedName>
        <fullName evidence="20">DNA replication ATP-dependent helicase/nuclease</fullName>
        <ecNumber evidence="20">3.1.-.-</ecNumber>
        <ecNumber evidence="20">3.6.4.12</ecNumber>
    </recommendedName>
</protein>
<dbReference type="FunFam" id="3.40.50.300:FF:000789">
    <property type="entry name" value="DNA replication ATP-dependent helicase/nuclease DNA2"/>
    <property type="match status" value="1"/>
</dbReference>
<dbReference type="GO" id="GO:0005524">
    <property type="term" value="F:ATP binding"/>
    <property type="evidence" value="ECO:0007669"/>
    <property type="project" value="UniProtKB-UniRule"/>
</dbReference>
<evidence type="ECO:0000256" key="10">
    <source>
        <dbReference type="ARBA" id="ARBA00022801"/>
    </source>
</evidence>
<keyword evidence="11 20" id="KW-0347">Helicase</keyword>
<evidence type="ECO:0000259" key="23">
    <source>
        <dbReference type="Pfam" id="PF13086"/>
    </source>
</evidence>
<dbReference type="Proteomes" id="UP000015100">
    <property type="component" value="Unassembled WGS sequence"/>
</dbReference>
<dbReference type="Pfam" id="PF13087">
    <property type="entry name" value="AAA_12"/>
    <property type="match status" value="1"/>
</dbReference>
<evidence type="ECO:0000313" key="26">
    <source>
        <dbReference type="Proteomes" id="UP000015100"/>
    </source>
</evidence>
<keyword evidence="8" id="KW-0255">Endonuclease</keyword>
<keyword evidence="14 20" id="KW-0411">Iron-sulfur</keyword>
<feature type="compositionally biased region" description="Basic and acidic residues" evidence="21">
    <location>
        <begin position="10"/>
        <end position="23"/>
    </location>
</feature>
<feature type="compositionally biased region" description="Polar residues" evidence="21">
    <location>
        <begin position="138"/>
        <end position="157"/>
    </location>
</feature>
<dbReference type="CDD" id="cd18808">
    <property type="entry name" value="SF1_C_Upf1"/>
    <property type="match status" value="1"/>
</dbReference>
<comment type="cofactor">
    <cofactor evidence="1">
        <name>[4Fe-4S] cluster</name>
        <dbReference type="ChEBI" id="CHEBI:49883"/>
    </cofactor>
</comment>
<keyword evidence="4 20" id="KW-0235">DNA replication</keyword>
<dbReference type="STRING" id="1284197.S8AHV7"/>
<dbReference type="FunFam" id="3.40.50.300:FF:001170">
    <property type="entry name" value="DNA replication helicase Dna2"/>
    <property type="match status" value="1"/>
</dbReference>
<dbReference type="CDD" id="cd22318">
    <property type="entry name" value="DNA2_N-like"/>
    <property type="match status" value="1"/>
</dbReference>
<dbReference type="InterPro" id="IPR026851">
    <property type="entry name" value="Dna2/JHS1_DEXXQ-box"/>
</dbReference>
<feature type="region of interest" description="Disordered" evidence="21">
    <location>
        <begin position="1"/>
        <end position="564"/>
    </location>
</feature>
<dbReference type="GO" id="GO:0017116">
    <property type="term" value="F:single-stranded DNA helicase activity"/>
    <property type="evidence" value="ECO:0007669"/>
    <property type="project" value="UniProtKB-UniRule"/>
</dbReference>
<feature type="compositionally biased region" description="Polar residues" evidence="21">
    <location>
        <begin position="413"/>
        <end position="431"/>
    </location>
</feature>
<keyword evidence="20" id="KW-0158">Chromosome</keyword>
<comment type="caution">
    <text evidence="25">The sequence shown here is derived from an EMBL/GenBank/DDBJ whole genome shotgun (WGS) entry which is preliminary data.</text>
</comment>
<evidence type="ECO:0000256" key="21">
    <source>
        <dbReference type="SAM" id="MobiDB-lite"/>
    </source>
</evidence>
<feature type="compositionally biased region" description="Acidic residues" evidence="21">
    <location>
        <begin position="450"/>
        <end position="462"/>
    </location>
</feature>
<dbReference type="HOGENOM" id="CLU_001666_2_1_1"/>
<evidence type="ECO:0000256" key="1">
    <source>
        <dbReference type="ARBA" id="ARBA00001966"/>
    </source>
</evidence>
<dbReference type="SUPFAM" id="SSF52540">
    <property type="entry name" value="P-loop containing nucleoside triphosphate hydrolases"/>
    <property type="match status" value="1"/>
</dbReference>
<evidence type="ECO:0000256" key="7">
    <source>
        <dbReference type="ARBA" id="ARBA00022741"/>
    </source>
</evidence>
<dbReference type="GO" id="GO:0005694">
    <property type="term" value="C:chromosome"/>
    <property type="evidence" value="ECO:0007669"/>
    <property type="project" value="UniProtKB-SubCell"/>
</dbReference>
<comment type="subcellular location">
    <subcellularLocation>
        <location evidence="20">Nucleus</location>
    </subcellularLocation>
    <subcellularLocation>
        <location evidence="20">Chromosome</location>
    </subcellularLocation>
</comment>
<dbReference type="EMBL" id="AQGS01000282">
    <property type="protein sequence ID" value="EPS40726.1"/>
    <property type="molecule type" value="Genomic_DNA"/>
</dbReference>
<dbReference type="CDD" id="cd18041">
    <property type="entry name" value="DEXXQc_DNA2"/>
    <property type="match status" value="1"/>
</dbReference>
<dbReference type="GO" id="GO:0071932">
    <property type="term" value="P:replication fork reversal"/>
    <property type="evidence" value="ECO:0007669"/>
    <property type="project" value="TreeGrafter"/>
</dbReference>
<feature type="compositionally biased region" description="Basic and acidic residues" evidence="21">
    <location>
        <begin position="107"/>
        <end position="116"/>
    </location>
</feature>
<evidence type="ECO:0000259" key="24">
    <source>
        <dbReference type="Pfam" id="PF13087"/>
    </source>
</evidence>
<evidence type="ECO:0000256" key="4">
    <source>
        <dbReference type="ARBA" id="ARBA00022705"/>
    </source>
</evidence>
<dbReference type="GO" id="GO:0046872">
    <property type="term" value="F:metal ion binding"/>
    <property type="evidence" value="ECO:0007669"/>
    <property type="project" value="UniProtKB-UniRule"/>
</dbReference>
<keyword evidence="15 20" id="KW-0238">DNA-binding</keyword>
<evidence type="ECO:0000256" key="6">
    <source>
        <dbReference type="ARBA" id="ARBA00022723"/>
    </source>
</evidence>
<dbReference type="PANTHER" id="PTHR10887:SF433">
    <property type="entry name" value="DNA REPLICATION ATP-DEPENDENT HELICASE_NUCLEASE DNA2"/>
    <property type="match status" value="1"/>
</dbReference>
<feature type="domain" description="DNA replication factor Dna2 N-terminal" evidence="22">
    <location>
        <begin position="608"/>
        <end position="808"/>
    </location>
</feature>
<evidence type="ECO:0000256" key="18">
    <source>
        <dbReference type="ARBA" id="ARBA00023268"/>
    </source>
</evidence>